<protein>
    <submittedName>
        <fullName evidence="1">Uncharacterized protein</fullName>
    </submittedName>
</protein>
<dbReference type="Gene3D" id="2.130.10.30">
    <property type="entry name" value="Regulator of chromosome condensation 1/beta-lactamase-inhibitor protein II"/>
    <property type="match status" value="1"/>
</dbReference>
<dbReference type="SUPFAM" id="SSF50985">
    <property type="entry name" value="RCC1/BLIP-II"/>
    <property type="match status" value="1"/>
</dbReference>
<dbReference type="EMBL" id="JBBPBN010000029">
    <property type="protein sequence ID" value="KAK9006066.1"/>
    <property type="molecule type" value="Genomic_DNA"/>
</dbReference>
<dbReference type="Proteomes" id="UP001396334">
    <property type="component" value="Unassembled WGS sequence"/>
</dbReference>
<reference evidence="1 2" key="1">
    <citation type="journal article" date="2024" name="G3 (Bethesda)">
        <title>Genome assembly of Hibiscus sabdariffa L. provides insights into metabolisms of medicinal natural products.</title>
        <authorList>
            <person name="Kim T."/>
        </authorList>
    </citation>
    <scope>NUCLEOTIDE SEQUENCE [LARGE SCALE GENOMIC DNA]</scope>
    <source>
        <strain evidence="1">TK-2024</strain>
        <tissue evidence="1">Old leaves</tissue>
    </source>
</reference>
<gene>
    <name evidence="1" type="ORF">V6N11_035116</name>
</gene>
<comment type="caution">
    <text evidence="1">The sequence shown here is derived from an EMBL/GenBank/DDBJ whole genome shotgun (WGS) entry which is preliminary data.</text>
</comment>
<keyword evidence="2" id="KW-1185">Reference proteome</keyword>
<proteinExistence type="predicted"/>
<sequence>MADRNRPFSIEDLPSHLILEILTSGKRLTAADLVSLELTSRTFGGNHGVYPTKFRSLVDLAAFQLCTTNGIYIGMSCSNQREVFGRYNGNWKRILRFLQSMEQSSDMVQTSAGNMQITTGRYHTLLIKNSSVYSCGSSLCGVLGHGPETTQCVAFTRINFPSPANVIQMSASQNHAAFVLQSGEEGIRSSMSKFSMFLGLKDTLGELPSREASQFRSQD</sequence>
<evidence type="ECO:0000313" key="1">
    <source>
        <dbReference type="EMBL" id="KAK9006066.1"/>
    </source>
</evidence>
<evidence type="ECO:0000313" key="2">
    <source>
        <dbReference type="Proteomes" id="UP001396334"/>
    </source>
</evidence>
<dbReference type="InterPro" id="IPR009091">
    <property type="entry name" value="RCC1/BLIP-II"/>
</dbReference>
<name>A0ABR2R001_9ROSI</name>
<accession>A0ABR2R001</accession>
<dbReference type="CDD" id="cd09917">
    <property type="entry name" value="F-box_SF"/>
    <property type="match status" value="1"/>
</dbReference>
<organism evidence="1 2">
    <name type="scientific">Hibiscus sabdariffa</name>
    <name type="common">roselle</name>
    <dbReference type="NCBI Taxonomy" id="183260"/>
    <lineage>
        <taxon>Eukaryota</taxon>
        <taxon>Viridiplantae</taxon>
        <taxon>Streptophyta</taxon>
        <taxon>Embryophyta</taxon>
        <taxon>Tracheophyta</taxon>
        <taxon>Spermatophyta</taxon>
        <taxon>Magnoliopsida</taxon>
        <taxon>eudicotyledons</taxon>
        <taxon>Gunneridae</taxon>
        <taxon>Pentapetalae</taxon>
        <taxon>rosids</taxon>
        <taxon>malvids</taxon>
        <taxon>Malvales</taxon>
        <taxon>Malvaceae</taxon>
        <taxon>Malvoideae</taxon>
        <taxon>Hibiscus</taxon>
    </lineage>
</organism>